<accession>A0A0K2JIA2</accession>
<organism evidence="1 2">
    <name type="scientific">Spiroplasma kunkelii CR2-3x</name>
    <dbReference type="NCBI Taxonomy" id="273035"/>
    <lineage>
        <taxon>Bacteria</taxon>
        <taxon>Bacillati</taxon>
        <taxon>Mycoplasmatota</taxon>
        <taxon>Mollicutes</taxon>
        <taxon>Entomoplasmatales</taxon>
        <taxon>Spiroplasmataceae</taxon>
        <taxon>Spiroplasma</taxon>
    </lineage>
</organism>
<keyword evidence="2" id="KW-1185">Reference proteome</keyword>
<name>A0A0K2JIA2_SPIKU</name>
<dbReference type="PATRIC" id="fig|273035.7.peg.1786"/>
<gene>
    <name evidence="1" type="ORF">SKUN_001445</name>
</gene>
<dbReference type="RefSeq" id="WP_235511015.1">
    <property type="nucleotide sequence ID" value="NZ_CP010899.1"/>
</dbReference>
<dbReference type="KEGG" id="skn:SKUN_001445"/>
<evidence type="ECO:0000313" key="2">
    <source>
        <dbReference type="Proteomes" id="UP000062963"/>
    </source>
</evidence>
<dbReference type="Proteomes" id="UP000062963">
    <property type="component" value="Chromosome"/>
</dbReference>
<proteinExistence type="predicted"/>
<evidence type="ECO:0000313" key="1">
    <source>
        <dbReference type="EMBL" id="ALA98309.1"/>
    </source>
</evidence>
<dbReference type="AlphaFoldDB" id="A0A0K2JIA2"/>
<sequence length="51" mass="5800">MGTKTIGLFYNQGFDVLMGYESTPDVVNYVINNDYVLFFIIKVTNVVGLIY</sequence>
<protein>
    <submittedName>
        <fullName evidence="1">Uncharacterized protein</fullName>
    </submittedName>
</protein>
<reference evidence="1 2" key="1">
    <citation type="journal article" date="2015" name="Genome Announc.">
        <title>Complete Genome Sequence of Spiroplasma kunkelii Strain CR2-3x, Causal Agent of Corn Stunt Disease in Zea mays L.</title>
        <authorList>
            <person name="Davis R.E."/>
            <person name="Shao J."/>
            <person name="Dally E.L."/>
            <person name="Zhao Y."/>
            <person name="Gasparich G.E."/>
            <person name="Gaynor B.J."/>
            <person name="Athey J.C."/>
            <person name="Harrison N.A."/>
            <person name="Donofrio N."/>
        </authorList>
    </citation>
    <scope>NUCLEOTIDE SEQUENCE [LARGE SCALE GENOMIC DNA]</scope>
    <source>
        <strain evidence="1 2">CR2-3x</strain>
    </source>
</reference>
<dbReference type="EMBL" id="CP010899">
    <property type="protein sequence ID" value="ALA98309.1"/>
    <property type="molecule type" value="Genomic_DNA"/>
</dbReference>